<evidence type="ECO:0000256" key="1">
    <source>
        <dbReference type="SAM" id="MobiDB-lite"/>
    </source>
</evidence>
<dbReference type="Proteomes" id="UP000887540">
    <property type="component" value="Unplaced"/>
</dbReference>
<evidence type="ECO:0000259" key="2">
    <source>
        <dbReference type="PROSITE" id="PS50060"/>
    </source>
</evidence>
<sequence length="567" mass="64064">MGIPLWHIGNSSTHTEVRDERGGNFAYVQGLFGSPSEDILESPEFMPNSYQQFQLVFSYWKTSYTSVLDICLLDEAEKISCLDSISGLGHPQWIRRMIHIPNTGNPFKVIFRARNIKTIEDFIGLDDVRLSEQNELPEANIFEHEQQLSPERIDDGNVLLGSDQQNKNFIPFGSQLHEGQPPLRFPEFPSLIEGLSPLRSDARLAPEKSQICEAIKCTFLENDSCLWTLGKNWKLSEGNIAFEGVGESSLQSGYFKAPITSFIELDLWMSDNAQLTISETVDPKREDTILFARKGMLGNGWHRFRIPLKPSPTPVLVKIFNSLPMEEGFVTISNIRLVNGNGDDVGCETSGLSPNVPPLLFGSSQLGLLAPIQPRRDTPERLTAFQNFQTLITTTDSTREVPTTNDEAEVLQSSSILKKVKMERTHKMIEPRPTTVSEDFTPDGARPSTTNPWSSRIFIPQTSKILSEPRQQVEARPVSTAREVQETSFLQPIRPINANDKNFERINKEPLKRIISLSNEPVNLNGQDVWQRFADFFGSTSKRHDQDQQSPFERENLDFMFQNAFSG</sequence>
<evidence type="ECO:0000313" key="4">
    <source>
        <dbReference type="WBParaSite" id="ACRNAN_scaffold5903.g17523.t1"/>
    </source>
</evidence>
<dbReference type="PROSITE" id="PS50060">
    <property type="entry name" value="MAM_2"/>
    <property type="match status" value="1"/>
</dbReference>
<keyword evidence="3" id="KW-1185">Reference proteome</keyword>
<dbReference type="GO" id="GO:0016020">
    <property type="term" value="C:membrane"/>
    <property type="evidence" value="ECO:0007669"/>
    <property type="project" value="InterPro"/>
</dbReference>
<proteinExistence type="predicted"/>
<dbReference type="InterPro" id="IPR000998">
    <property type="entry name" value="MAM_dom"/>
</dbReference>
<dbReference type="AlphaFoldDB" id="A0A914E5V7"/>
<protein>
    <submittedName>
        <fullName evidence="4">MAM domain-containing protein</fullName>
    </submittedName>
</protein>
<dbReference type="Pfam" id="PF00629">
    <property type="entry name" value="MAM"/>
    <property type="match status" value="1"/>
</dbReference>
<evidence type="ECO:0000313" key="3">
    <source>
        <dbReference type="Proteomes" id="UP000887540"/>
    </source>
</evidence>
<feature type="domain" description="MAM" evidence="2">
    <location>
        <begin position="1"/>
        <end position="138"/>
    </location>
</feature>
<dbReference type="WBParaSite" id="ACRNAN_scaffold5903.g17523.t1">
    <property type="protein sequence ID" value="ACRNAN_scaffold5903.g17523.t1"/>
    <property type="gene ID" value="ACRNAN_scaffold5903.g17523"/>
</dbReference>
<dbReference type="InterPro" id="IPR013320">
    <property type="entry name" value="ConA-like_dom_sf"/>
</dbReference>
<reference evidence="4" key="1">
    <citation type="submission" date="2022-11" db="UniProtKB">
        <authorList>
            <consortium name="WormBaseParasite"/>
        </authorList>
    </citation>
    <scope>IDENTIFICATION</scope>
</reference>
<dbReference type="Gene3D" id="2.60.120.200">
    <property type="match status" value="1"/>
</dbReference>
<accession>A0A914E5V7</accession>
<organism evidence="3 4">
    <name type="scientific">Acrobeloides nanus</name>
    <dbReference type="NCBI Taxonomy" id="290746"/>
    <lineage>
        <taxon>Eukaryota</taxon>
        <taxon>Metazoa</taxon>
        <taxon>Ecdysozoa</taxon>
        <taxon>Nematoda</taxon>
        <taxon>Chromadorea</taxon>
        <taxon>Rhabditida</taxon>
        <taxon>Tylenchina</taxon>
        <taxon>Cephalobomorpha</taxon>
        <taxon>Cephaloboidea</taxon>
        <taxon>Cephalobidae</taxon>
        <taxon>Acrobeloides</taxon>
    </lineage>
</organism>
<dbReference type="SUPFAM" id="SSF49899">
    <property type="entry name" value="Concanavalin A-like lectins/glucanases"/>
    <property type="match status" value="1"/>
</dbReference>
<feature type="region of interest" description="Disordered" evidence="1">
    <location>
        <begin position="434"/>
        <end position="454"/>
    </location>
</feature>
<name>A0A914E5V7_9BILA</name>